<keyword evidence="3" id="KW-1185">Reference proteome</keyword>
<reference evidence="2 3" key="1">
    <citation type="submission" date="2020-02" db="EMBL/GenBank/DDBJ databases">
        <title>Draft genome sequence of Haematococcus lacustris strain NIES-144.</title>
        <authorList>
            <person name="Morimoto D."/>
            <person name="Nakagawa S."/>
            <person name="Yoshida T."/>
            <person name="Sawayama S."/>
        </authorList>
    </citation>
    <scope>NUCLEOTIDE SEQUENCE [LARGE SCALE GENOMIC DNA]</scope>
    <source>
        <strain evidence="2 3">NIES-144</strain>
    </source>
</reference>
<comment type="caution">
    <text evidence="2">The sequence shown here is derived from an EMBL/GenBank/DDBJ whole genome shotgun (WGS) entry which is preliminary data.</text>
</comment>
<sequence>MPAEVASEKQSQSSKTGGPWLPHTFRVLCHDPTTLHIAQGAFAESSTPDTVANSSCCGAGKMGLLLSLRLARVKTSNDRSAGMAGTRADVRWCAGPRAQASGGAG</sequence>
<dbReference type="Proteomes" id="UP000485058">
    <property type="component" value="Unassembled WGS sequence"/>
</dbReference>
<proteinExistence type="predicted"/>
<name>A0A699Z8B3_HAELA</name>
<feature type="region of interest" description="Disordered" evidence="1">
    <location>
        <begin position="1"/>
        <end position="22"/>
    </location>
</feature>
<evidence type="ECO:0000313" key="3">
    <source>
        <dbReference type="Proteomes" id="UP000485058"/>
    </source>
</evidence>
<evidence type="ECO:0000313" key="2">
    <source>
        <dbReference type="EMBL" id="GFH18893.1"/>
    </source>
</evidence>
<gene>
    <name evidence="2" type="ORF">HaLaN_15764</name>
</gene>
<dbReference type="EMBL" id="BLLF01001375">
    <property type="protein sequence ID" value="GFH18893.1"/>
    <property type="molecule type" value="Genomic_DNA"/>
</dbReference>
<organism evidence="2 3">
    <name type="scientific">Haematococcus lacustris</name>
    <name type="common">Green alga</name>
    <name type="synonym">Haematococcus pluvialis</name>
    <dbReference type="NCBI Taxonomy" id="44745"/>
    <lineage>
        <taxon>Eukaryota</taxon>
        <taxon>Viridiplantae</taxon>
        <taxon>Chlorophyta</taxon>
        <taxon>core chlorophytes</taxon>
        <taxon>Chlorophyceae</taxon>
        <taxon>CS clade</taxon>
        <taxon>Chlamydomonadales</taxon>
        <taxon>Haematococcaceae</taxon>
        <taxon>Haematococcus</taxon>
    </lineage>
</organism>
<dbReference type="AlphaFoldDB" id="A0A699Z8B3"/>
<accession>A0A699Z8B3</accession>
<protein>
    <submittedName>
        <fullName evidence="2">Uncharacterized protein</fullName>
    </submittedName>
</protein>
<evidence type="ECO:0000256" key="1">
    <source>
        <dbReference type="SAM" id="MobiDB-lite"/>
    </source>
</evidence>